<dbReference type="EC" id="1.11.1.24" evidence="2"/>
<dbReference type="GO" id="GO:0008379">
    <property type="term" value="F:thioredoxin peroxidase activity"/>
    <property type="evidence" value="ECO:0007669"/>
    <property type="project" value="TreeGrafter"/>
</dbReference>
<sequence length="219" mass="23412">MSLKDELENMKNLAGKRIPADVLDLMEQATKDLAATGIAARAVAKGKVFPGLTLKNAVGKPVNLGQLYTQSPLIVTFYRGAWCPYCNLELRAYQALLPEIKAAGGQLVAVTPELPDGALSSVERHGLEFEVLSDEGLALAGVLGITFELPAKLAAVYGKIGNDLPKLNGTEDWVLPLPATYVVGTDGRIALANVEVDYRDRMEPRVALDALKETVAQVA</sequence>
<dbReference type="RefSeq" id="WP_045445528.1">
    <property type="nucleotide sequence ID" value="NZ_BBIO01000007.1"/>
</dbReference>
<dbReference type="Proteomes" id="UP000028702">
    <property type="component" value="Unassembled WGS sequence"/>
</dbReference>
<evidence type="ECO:0000256" key="2">
    <source>
        <dbReference type="ARBA" id="ARBA00013017"/>
    </source>
</evidence>
<evidence type="ECO:0000256" key="4">
    <source>
        <dbReference type="ARBA" id="ARBA00022862"/>
    </source>
</evidence>
<proteinExistence type="inferred from homology"/>
<dbReference type="EMBL" id="BBIO01000007">
    <property type="protein sequence ID" value="GAK45080.1"/>
    <property type="molecule type" value="Genomic_DNA"/>
</dbReference>
<evidence type="ECO:0000256" key="3">
    <source>
        <dbReference type="ARBA" id="ARBA00022559"/>
    </source>
</evidence>
<comment type="catalytic activity">
    <reaction evidence="11">
        <text>a hydroperoxide + [thioredoxin]-dithiol = an alcohol + [thioredoxin]-disulfide + H2O</text>
        <dbReference type="Rhea" id="RHEA:62620"/>
        <dbReference type="Rhea" id="RHEA-COMP:10698"/>
        <dbReference type="Rhea" id="RHEA-COMP:10700"/>
        <dbReference type="ChEBI" id="CHEBI:15377"/>
        <dbReference type="ChEBI" id="CHEBI:29950"/>
        <dbReference type="ChEBI" id="CHEBI:30879"/>
        <dbReference type="ChEBI" id="CHEBI:35924"/>
        <dbReference type="ChEBI" id="CHEBI:50058"/>
        <dbReference type="EC" id="1.11.1.24"/>
    </reaction>
</comment>
<keyword evidence="14" id="KW-1185">Reference proteome</keyword>
<comment type="similarity">
    <text evidence="9">Belongs to the peroxiredoxin family. BCP/PrxQ subfamily.</text>
</comment>
<protein>
    <recommendedName>
        <fullName evidence="2">thioredoxin-dependent peroxiredoxin</fullName>
        <ecNumber evidence="2">1.11.1.24</ecNumber>
    </recommendedName>
    <alternativeName>
        <fullName evidence="8">Thioredoxin peroxidase</fullName>
    </alternativeName>
    <alternativeName>
        <fullName evidence="10">Thioredoxin-dependent peroxiredoxin Bcp</fullName>
    </alternativeName>
</protein>
<evidence type="ECO:0000256" key="8">
    <source>
        <dbReference type="ARBA" id="ARBA00032824"/>
    </source>
</evidence>
<organism evidence="13 14">
    <name type="scientific">Tepidicaulis marinus</name>
    <dbReference type="NCBI Taxonomy" id="1333998"/>
    <lineage>
        <taxon>Bacteria</taxon>
        <taxon>Pseudomonadati</taxon>
        <taxon>Pseudomonadota</taxon>
        <taxon>Alphaproteobacteria</taxon>
        <taxon>Hyphomicrobiales</taxon>
        <taxon>Parvibaculaceae</taxon>
        <taxon>Tepidicaulis</taxon>
    </lineage>
</organism>
<dbReference type="STRING" id="1333998.M2A_1579"/>
<dbReference type="InterPro" id="IPR036249">
    <property type="entry name" value="Thioredoxin-like_sf"/>
</dbReference>
<comment type="caution">
    <text evidence="13">The sequence shown here is derived from an EMBL/GenBank/DDBJ whole genome shotgun (WGS) entry which is preliminary data.</text>
</comment>
<dbReference type="SUPFAM" id="SSF52833">
    <property type="entry name" value="Thioredoxin-like"/>
    <property type="match status" value="1"/>
</dbReference>
<dbReference type="AlphaFoldDB" id="A0A081BAL2"/>
<dbReference type="PROSITE" id="PS51352">
    <property type="entry name" value="THIOREDOXIN_2"/>
    <property type="match status" value="1"/>
</dbReference>
<reference evidence="13 14" key="1">
    <citation type="submission" date="2014-07" db="EMBL/GenBank/DDBJ databases">
        <title>Tepidicaulis marinum gen. nov., sp. nov., a novel marine bacterium denitrifying nitrate to nitrous oxide strictly under microaerobic conditions.</title>
        <authorList>
            <person name="Takeuchi M."/>
            <person name="Yamagishi T."/>
            <person name="Kamagata Y."/>
            <person name="Oshima K."/>
            <person name="Hattori M."/>
            <person name="Katayama T."/>
            <person name="Hanada S."/>
            <person name="Tamaki H."/>
            <person name="Marumo K."/>
            <person name="Maeda H."/>
            <person name="Nedachi M."/>
            <person name="Iwasaki W."/>
            <person name="Suwa Y."/>
            <person name="Sakata S."/>
        </authorList>
    </citation>
    <scope>NUCLEOTIDE SEQUENCE [LARGE SCALE GENOMIC DNA]</scope>
    <source>
        <strain evidence="13 14">MA2</strain>
    </source>
</reference>
<evidence type="ECO:0000259" key="12">
    <source>
        <dbReference type="PROSITE" id="PS51352"/>
    </source>
</evidence>
<dbReference type="Gene3D" id="3.40.30.10">
    <property type="entry name" value="Glutaredoxin"/>
    <property type="match status" value="1"/>
</dbReference>
<keyword evidence="5" id="KW-0560">Oxidoreductase</keyword>
<evidence type="ECO:0000256" key="11">
    <source>
        <dbReference type="ARBA" id="ARBA00049091"/>
    </source>
</evidence>
<keyword evidence="3" id="KW-0575">Peroxidase</keyword>
<dbReference type="PANTHER" id="PTHR42801">
    <property type="entry name" value="THIOREDOXIN-DEPENDENT PEROXIDE REDUCTASE"/>
    <property type="match status" value="1"/>
</dbReference>
<name>A0A081BAL2_9HYPH</name>
<dbReference type="CDD" id="cd02970">
    <property type="entry name" value="PRX_like2"/>
    <property type="match status" value="1"/>
</dbReference>
<evidence type="ECO:0000256" key="7">
    <source>
        <dbReference type="ARBA" id="ARBA00023284"/>
    </source>
</evidence>
<feature type="domain" description="Thioredoxin" evidence="12">
    <location>
        <begin position="43"/>
        <end position="216"/>
    </location>
</feature>
<evidence type="ECO:0000256" key="9">
    <source>
        <dbReference type="ARBA" id="ARBA00038489"/>
    </source>
</evidence>
<dbReference type="eggNOG" id="COG1225">
    <property type="taxonomic scope" value="Bacteria"/>
</dbReference>
<comment type="function">
    <text evidence="1">Thiol-specific peroxidase that catalyzes the reduction of hydrogen peroxide and organic hydroperoxides to water and alcohols, respectively. Plays a role in cell protection against oxidative stress by detoxifying peroxides and as sensor of hydrogen peroxide-mediated signaling events.</text>
</comment>
<dbReference type="InterPro" id="IPR050924">
    <property type="entry name" value="Peroxiredoxin_BCP/PrxQ"/>
</dbReference>
<evidence type="ECO:0000256" key="5">
    <source>
        <dbReference type="ARBA" id="ARBA00023002"/>
    </source>
</evidence>
<dbReference type="Pfam" id="PF00578">
    <property type="entry name" value="AhpC-TSA"/>
    <property type="match status" value="1"/>
</dbReference>
<dbReference type="InterPro" id="IPR000866">
    <property type="entry name" value="AhpC/TSA"/>
</dbReference>
<keyword evidence="6" id="KW-1015">Disulfide bond</keyword>
<evidence type="ECO:0000256" key="10">
    <source>
        <dbReference type="ARBA" id="ARBA00042639"/>
    </source>
</evidence>
<dbReference type="PANTHER" id="PTHR42801:SF7">
    <property type="entry name" value="SLL1159 PROTEIN"/>
    <property type="match status" value="1"/>
</dbReference>
<accession>A0A081BAL2</accession>
<evidence type="ECO:0000256" key="6">
    <source>
        <dbReference type="ARBA" id="ARBA00023157"/>
    </source>
</evidence>
<evidence type="ECO:0000256" key="1">
    <source>
        <dbReference type="ARBA" id="ARBA00003330"/>
    </source>
</evidence>
<dbReference type="GO" id="GO:0005737">
    <property type="term" value="C:cytoplasm"/>
    <property type="evidence" value="ECO:0007669"/>
    <property type="project" value="TreeGrafter"/>
</dbReference>
<evidence type="ECO:0000313" key="13">
    <source>
        <dbReference type="EMBL" id="GAK45080.1"/>
    </source>
</evidence>
<keyword evidence="4" id="KW-0049">Antioxidant</keyword>
<gene>
    <name evidence="13" type="ORF">M2A_1579</name>
</gene>
<dbReference type="GO" id="GO:0045454">
    <property type="term" value="P:cell redox homeostasis"/>
    <property type="evidence" value="ECO:0007669"/>
    <property type="project" value="TreeGrafter"/>
</dbReference>
<evidence type="ECO:0000313" key="14">
    <source>
        <dbReference type="Proteomes" id="UP000028702"/>
    </source>
</evidence>
<keyword evidence="7" id="KW-0676">Redox-active center</keyword>
<dbReference type="InterPro" id="IPR013766">
    <property type="entry name" value="Thioredoxin_domain"/>
</dbReference>
<dbReference type="GO" id="GO:0034599">
    <property type="term" value="P:cellular response to oxidative stress"/>
    <property type="evidence" value="ECO:0007669"/>
    <property type="project" value="TreeGrafter"/>
</dbReference>